<name>A0A7S4DMN3_9EUKA</name>
<proteinExistence type="predicted"/>
<dbReference type="Pfam" id="PF11894">
    <property type="entry name" value="Nup192"/>
    <property type="match status" value="1"/>
</dbReference>
<gene>
    <name evidence="1" type="ORF">LGLO00237_LOCUS9995</name>
</gene>
<dbReference type="GO" id="GO:0005643">
    <property type="term" value="C:nuclear pore"/>
    <property type="evidence" value="ECO:0007669"/>
    <property type="project" value="InterPro"/>
</dbReference>
<dbReference type="InterPro" id="IPR021827">
    <property type="entry name" value="Nup186/Nup192/Nup205"/>
</dbReference>
<organism evidence="1">
    <name type="scientific">Lotharella globosa</name>
    <dbReference type="NCBI Taxonomy" id="91324"/>
    <lineage>
        <taxon>Eukaryota</taxon>
        <taxon>Sar</taxon>
        <taxon>Rhizaria</taxon>
        <taxon>Cercozoa</taxon>
        <taxon>Chlorarachniophyceae</taxon>
        <taxon>Lotharella</taxon>
    </lineage>
</organism>
<sequence length="403" mass="45881">MSKPESLLHMLTRKGYLQRFVVELLHPKREAFLKEAINSVQMRHYEQIITYEILASLLTKVALREEGSLALLRLNVVSRLRECSFLGSYPEPSFRELSAMHMSPSTRYYQLFISTFQLVSCMLTSQPTNALLRRQAATLLDAHSTTLEKILDEARLILSSDTRQRHFAPSTSDQNVAAALQAAQLITGLVATLETSRGGGGLAKDLSHHYNALVQKMSRNVRDLMKSDRMLLERNGPDKNILLMYEITRNVMLVLASRTSRLGKVARGKENVGIVGGHNVGNMDVKVNQTVPWDMKVEGTDDNDGTLKLDDLVAMLKSIRQLNRQGYTGDRDMQMFGLHRLSEQIVEMTLQLIASHFQRGKDQQQRHRDLRKQLDEISTSYKGKFIQAMVRRIKKNPSMYSYE</sequence>
<dbReference type="EMBL" id="HBIV01013602">
    <property type="protein sequence ID" value="CAE0658423.1"/>
    <property type="molecule type" value="Transcribed_RNA"/>
</dbReference>
<protein>
    <submittedName>
        <fullName evidence="1">Uncharacterized protein</fullName>
    </submittedName>
</protein>
<evidence type="ECO:0000313" key="1">
    <source>
        <dbReference type="EMBL" id="CAE0658423.1"/>
    </source>
</evidence>
<dbReference type="AlphaFoldDB" id="A0A7S4DMN3"/>
<reference evidence="1" key="1">
    <citation type="submission" date="2021-01" db="EMBL/GenBank/DDBJ databases">
        <authorList>
            <person name="Corre E."/>
            <person name="Pelletier E."/>
            <person name="Niang G."/>
            <person name="Scheremetjew M."/>
            <person name="Finn R."/>
            <person name="Kale V."/>
            <person name="Holt S."/>
            <person name="Cochrane G."/>
            <person name="Meng A."/>
            <person name="Brown T."/>
            <person name="Cohen L."/>
        </authorList>
    </citation>
    <scope>NUCLEOTIDE SEQUENCE</scope>
    <source>
        <strain evidence="1">CCCM811</strain>
    </source>
</reference>
<accession>A0A7S4DMN3</accession>